<evidence type="ECO:0000256" key="3">
    <source>
        <dbReference type="ARBA" id="ARBA00022833"/>
    </source>
</evidence>
<keyword evidence="3" id="KW-0862">Zinc</keyword>
<dbReference type="GO" id="GO:0016567">
    <property type="term" value="P:protein ubiquitination"/>
    <property type="evidence" value="ECO:0007669"/>
    <property type="project" value="TreeGrafter"/>
</dbReference>
<gene>
    <name evidence="7" type="primary">LOC109053313</name>
</gene>
<dbReference type="PROSITE" id="PS00518">
    <property type="entry name" value="ZF_RING_1"/>
    <property type="match status" value="1"/>
</dbReference>
<dbReference type="InterPro" id="IPR051435">
    <property type="entry name" value="RING_finger_E3_ubiq-ligases"/>
</dbReference>
<proteinExistence type="predicted"/>
<evidence type="ECO:0000256" key="4">
    <source>
        <dbReference type="PROSITE-ProRule" id="PRU00175"/>
    </source>
</evidence>
<dbReference type="SUPFAM" id="SSF57850">
    <property type="entry name" value="RING/U-box"/>
    <property type="match status" value="1"/>
</dbReference>
<dbReference type="PANTHER" id="PTHR22791">
    <property type="entry name" value="RING-TYPE DOMAIN-CONTAINING PROTEIN"/>
    <property type="match status" value="1"/>
</dbReference>
<dbReference type="PANTHER" id="PTHR22791:SF31">
    <property type="entry name" value="IM:7152348"/>
    <property type="match status" value="1"/>
</dbReference>
<evidence type="ECO:0000256" key="2">
    <source>
        <dbReference type="ARBA" id="ARBA00022771"/>
    </source>
</evidence>
<evidence type="ECO:0000313" key="7">
    <source>
        <dbReference type="RefSeq" id="XP_018926267.1"/>
    </source>
</evidence>
<dbReference type="RefSeq" id="XP_018926267.1">
    <property type="nucleotide sequence ID" value="XM_019070722.2"/>
</dbReference>
<evidence type="ECO:0000256" key="5">
    <source>
        <dbReference type="SAM" id="MobiDB-lite"/>
    </source>
</evidence>
<dbReference type="SMART" id="SM00184">
    <property type="entry name" value="RING"/>
    <property type="match status" value="1"/>
</dbReference>
<feature type="region of interest" description="Disordered" evidence="5">
    <location>
        <begin position="84"/>
        <end position="109"/>
    </location>
</feature>
<dbReference type="AlphaFoldDB" id="A0A9Q9V008"/>
<dbReference type="Gene3D" id="3.30.40.10">
    <property type="entry name" value="Zinc/RING finger domain, C3HC4 (zinc finger)"/>
    <property type="match status" value="1"/>
</dbReference>
<dbReference type="OrthoDB" id="6106880at2759"/>
<name>A0A9Q9V008_CYPCA</name>
<dbReference type="InterPro" id="IPR017907">
    <property type="entry name" value="Znf_RING_CS"/>
</dbReference>
<keyword evidence="2 4" id="KW-0863">Zinc-finger</keyword>
<protein>
    <submittedName>
        <fullName evidence="7">E3 ubiquitin-protein ligase KEG-like</fullName>
    </submittedName>
</protein>
<dbReference type="InterPro" id="IPR001841">
    <property type="entry name" value="Znf_RING"/>
</dbReference>
<dbReference type="Proteomes" id="UP001155660">
    <property type="component" value="Chromosome A6"/>
</dbReference>
<dbReference type="Pfam" id="PF13639">
    <property type="entry name" value="zf-RING_2"/>
    <property type="match status" value="1"/>
</dbReference>
<organism evidence="7">
    <name type="scientific">Cyprinus carpio</name>
    <name type="common">Common carp</name>
    <dbReference type="NCBI Taxonomy" id="7962"/>
    <lineage>
        <taxon>Eukaryota</taxon>
        <taxon>Metazoa</taxon>
        <taxon>Chordata</taxon>
        <taxon>Craniata</taxon>
        <taxon>Vertebrata</taxon>
        <taxon>Euteleostomi</taxon>
        <taxon>Actinopterygii</taxon>
        <taxon>Neopterygii</taxon>
        <taxon>Teleostei</taxon>
        <taxon>Ostariophysi</taxon>
        <taxon>Cypriniformes</taxon>
        <taxon>Cyprinidae</taxon>
        <taxon>Cyprininae</taxon>
        <taxon>Cyprinus</taxon>
    </lineage>
</organism>
<dbReference type="GO" id="GO:0008270">
    <property type="term" value="F:zinc ion binding"/>
    <property type="evidence" value="ECO:0007669"/>
    <property type="project" value="UniProtKB-KW"/>
</dbReference>
<accession>A0A9Q9V008</accession>
<dbReference type="KEGG" id="ccar:109053313"/>
<dbReference type="GO" id="GO:0061630">
    <property type="term" value="F:ubiquitin protein ligase activity"/>
    <property type="evidence" value="ECO:0007669"/>
    <property type="project" value="TreeGrafter"/>
</dbReference>
<dbReference type="PROSITE" id="PS50089">
    <property type="entry name" value="ZF_RING_2"/>
    <property type="match status" value="1"/>
</dbReference>
<dbReference type="InterPro" id="IPR013083">
    <property type="entry name" value="Znf_RING/FYVE/PHD"/>
</dbReference>
<dbReference type="GeneID" id="109053313"/>
<feature type="domain" description="RING-type" evidence="6">
    <location>
        <begin position="9"/>
        <end position="56"/>
    </location>
</feature>
<reference evidence="7" key="1">
    <citation type="submission" date="2025-08" db="UniProtKB">
        <authorList>
            <consortium name="RefSeq"/>
        </authorList>
    </citation>
    <scope>IDENTIFICATION</scope>
    <source>
        <tissue evidence="7">Muscle</tissue>
    </source>
</reference>
<evidence type="ECO:0000256" key="1">
    <source>
        <dbReference type="ARBA" id="ARBA00022723"/>
    </source>
</evidence>
<sequence>MVLFEDQECGVCYLRYSRIDRVPRTLHCNHTFCTTCLETMGLQSSGLRTIRCPLCRQVTCVDRGLSLQEALFVNSQVWDNICDEQEEEEDEREQEKEEEGKNTNMQVLPSSQAECPVRKQYRPKLRLPSFLKKMSFSRHPEERIVPTCNVEMMSWRRISSEEIF</sequence>
<evidence type="ECO:0000259" key="6">
    <source>
        <dbReference type="PROSITE" id="PS50089"/>
    </source>
</evidence>
<keyword evidence="1" id="KW-0479">Metal-binding</keyword>